<dbReference type="CDD" id="cd17990">
    <property type="entry name" value="DEXHc_HrpB"/>
    <property type="match status" value="1"/>
</dbReference>
<dbReference type="SUPFAM" id="SSF52540">
    <property type="entry name" value="P-loop containing nucleoside triphosphate hydrolases"/>
    <property type="match status" value="1"/>
</dbReference>
<keyword evidence="2" id="KW-0067">ATP-binding</keyword>
<sequence>MEPSRWPSSLCSRVMLCATHGRLTALALRRDVARREATRHTWHRGFALPRSLVCLLASSSLAARALRRARRSAALAAMASPVMERPRSMTQDGQARPGGAGQKRRPYQDTDLPIQKILPSVLHHCRSGADLVLQAPTGAGKTTVVPLALLDSGLVEGKIIVLQPRRITCISVAKRMAELWGDALGETVGYRIRHECIVSNRTQIEVVTEGVLVRHLALNPELEGIGCICFDEFHERSIESDLSFALCAHLKRQRRLRARLLIMSATFGNLTERVADLLDNAQTLISEGRCFPVEVFYRPVLKLKDWEPQGPHRFADLVAQQVEEALEEHPGDVLVFVPGEREIMYVWIALNNKGIGDGQRPKNLVPWAHRLIDNSKVDLSRKIQVSPLYGTMETHEQDSVLQAKEGWRKGH</sequence>
<evidence type="ECO:0000313" key="5">
    <source>
        <dbReference type="EMBL" id="CAK9087046.1"/>
    </source>
</evidence>
<evidence type="ECO:0000313" key="6">
    <source>
        <dbReference type="Proteomes" id="UP001642484"/>
    </source>
</evidence>
<dbReference type="Gene3D" id="3.40.50.300">
    <property type="entry name" value="P-loop containing nucleotide triphosphate hydrolases"/>
    <property type="match status" value="2"/>
</dbReference>
<keyword evidence="1" id="KW-0378">Hydrolase</keyword>
<keyword evidence="2" id="KW-0347">Helicase</keyword>
<gene>
    <name evidence="5" type="ORF">CCMP2556_LOCUS42124</name>
</gene>
<evidence type="ECO:0000256" key="3">
    <source>
        <dbReference type="SAM" id="MobiDB-lite"/>
    </source>
</evidence>
<dbReference type="InterPro" id="IPR027417">
    <property type="entry name" value="P-loop_NTPase"/>
</dbReference>
<evidence type="ECO:0000256" key="1">
    <source>
        <dbReference type="ARBA" id="ARBA00022801"/>
    </source>
</evidence>
<dbReference type="PROSITE" id="PS51192">
    <property type="entry name" value="HELICASE_ATP_BIND_1"/>
    <property type="match status" value="1"/>
</dbReference>
<dbReference type="Proteomes" id="UP001642484">
    <property type="component" value="Unassembled WGS sequence"/>
</dbReference>
<feature type="region of interest" description="Disordered" evidence="3">
    <location>
        <begin position="79"/>
        <end position="107"/>
    </location>
</feature>
<protein>
    <recommendedName>
        <fullName evidence="4">Helicase ATP-binding domain-containing protein</fullName>
    </recommendedName>
</protein>
<name>A0ABP0QFM6_9DINO</name>
<keyword evidence="6" id="KW-1185">Reference proteome</keyword>
<keyword evidence="2" id="KW-0547">Nucleotide-binding</keyword>
<dbReference type="InterPro" id="IPR011545">
    <property type="entry name" value="DEAD/DEAH_box_helicase_dom"/>
</dbReference>
<dbReference type="Pfam" id="PF00270">
    <property type="entry name" value="DEAD"/>
    <property type="match status" value="1"/>
</dbReference>
<dbReference type="PANTHER" id="PTHR43519">
    <property type="entry name" value="ATP-DEPENDENT RNA HELICASE HRPB"/>
    <property type="match status" value="1"/>
</dbReference>
<dbReference type="InterPro" id="IPR049614">
    <property type="entry name" value="HrpB_DEXH"/>
</dbReference>
<comment type="caution">
    <text evidence="5">The sequence shown here is derived from an EMBL/GenBank/DDBJ whole genome shotgun (WGS) entry which is preliminary data.</text>
</comment>
<dbReference type="EMBL" id="CAXAMN010024472">
    <property type="protein sequence ID" value="CAK9087046.1"/>
    <property type="molecule type" value="Genomic_DNA"/>
</dbReference>
<accession>A0ABP0QFM6</accession>
<evidence type="ECO:0000259" key="4">
    <source>
        <dbReference type="PROSITE" id="PS51192"/>
    </source>
</evidence>
<dbReference type="SMART" id="SM00487">
    <property type="entry name" value="DEXDc"/>
    <property type="match status" value="1"/>
</dbReference>
<reference evidence="5 6" key="1">
    <citation type="submission" date="2024-02" db="EMBL/GenBank/DDBJ databases">
        <authorList>
            <person name="Chen Y."/>
            <person name="Shah S."/>
            <person name="Dougan E. K."/>
            <person name="Thang M."/>
            <person name="Chan C."/>
        </authorList>
    </citation>
    <scope>NUCLEOTIDE SEQUENCE [LARGE SCALE GENOMIC DNA]</scope>
</reference>
<evidence type="ECO:0000256" key="2">
    <source>
        <dbReference type="ARBA" id="ARBA00022806"/>
    </source>
</evidence>
<proteinExistence type="predicted"/>
<dbReference type="PANTHER" id="PTHR43519:SF1">
    <property type="entry name" value="ATP-DEPENDENT RNA HELICASE HRPB"/>
    <property type="match status" value="1"/>
</dbReference>
<organism evidence="5 6">
    <name type="scientific">Durusdinium trenchii</name>
    <dbReference type="NCBI Taxonomy" id="1381693"/>
    <lineage>
        <taxon>Eukaryota</taxon>
        <taxon>Sar</taxon>
        <taxon>Alveolata</taxon>
        <taxon>Dinophyceae</taxon>
        <taxon>Suessiales</taxon>
        <taxon>Symbiodiniaceae</taxon>
        <taxon>Durusdinium</taxon>
    </lineage>
</organism>
<feature type="domain" description="Helicase ATP-binding" evidence="4">
    <location>
        <begin position="122"/>
        <end position="285"/>
    </location>
</feature>
<dbReference type="InterPro" id="IPR014001">
    <property type="entry name" value="Helicase_ATP-bd"/>
</dbReference>